<evidence type="ECO:0000259" key="1">
    <source>
        <dbReference type="Pfam" id="PF22296"/>
    </source>
</evidence>
<protein>
    <recommendedName>
        <fullName evidence="1">bAvd-like domain-containing protein</fullName>
    </recommendedName>
</protein>
<organism evidence="2 3">
    <name type="scientific">Candidatus Taylorbacteria bacterium RIFCSPHIGHO2_01_FULL_46_22b</name>
    <dbReference type="NCBI Taxonomy" id="1802301"/>
    <lineage>
        <taxon>Bacteria</taxon>
        <taxon>Candidatus Tayloriibacteriota</taxon>
    </lineage>
</organism>
<dbReference type="InterPro" id="IPR036583">
    <property type="entry name" value="23S_rRNA_IVS_sf"/>
</dbReference>
<reference evidence="2 3" key="1">
    <citation type="journal article" date="2016" name="Nat. Commun.">
        <title>Thousands of microbial genomes shed light on interconnected biogeochemical processes in an aquifer system.</title>
        <authorList>
            <person name="Anantharaman K."/>
            <person name="Brown C.T."/>
            <person name="Hug L.A."/>
            <person name="Sharon I."/>
            <person name="Castelle C.J."/>
            <person name="Probst A.J."/>
            <person name="Thomas B.C."/>
            <person name="Singh A."/>
            <person name="Wilkins M.J."/>
            <person name="Karaoz U."/>
            <person name="Brodie E.L."/>
            <person name="Williams K.H."/>
            <person name="Hubbard S.S."/>
            <person name="Banfield J.F."/>
        </authorList>
    </citation>
    <scope>NUCLEOTIDE SEQUENCE [LARGE SCALE GENOMIC DNA]</scope>
</reference>
<evidence type="ECO:0000313" key="2">
    <source>
        <dbReference type="EMBL" id="OHA18785.1"/>
    </source>
</evidence>
<proteinExistence type="predicted"/>
<gene>
    <name evidence="2" type="ORF">A2664_04735</name>
</gene>
<dbReference type="CDD" id="cd16376">
    <property type="entry name" value="Avd_like"/>
    <property type="match status" value="1"/>
</dbReference>
<dbReference type="Gene3D" id="1.20.1440.60">
    <property type="entry name" value="23S rRNA-intervening sequence"/>
    <property type="match status" value="1"/>
</dbReference>
<sequence>MPIIHCISILYKELYATADKFPKQHKLGIHAEILRQSLKILSLAVEAAFKSKFLKLPILEKLRIEIEILKHLVRTENELKIIDTKIYLRLSEQLVEISKMTSGWLKFITQKGV</sequence>
<dbReference type="Proteomes" id="UP000178873">
    <property type="component" value="Unassembled WGS sequence"/>
</dbReference>
<comment type="caution">
    <text evidence="2">The sequence shown here is derived from an EMBL/GenBank/DDBJ whole genome shotgun (WGS) entry which is preliminary data.</text>
</comment>
<dbReference type="STRING" id="1802301.A2664_04735"/>
<accession>A0A1G2M4F9</accession>
<dbReference type="InterPro" id="IPR055360">
    <property type="entry name" value="bAvd"/>
</dbReference>
<dbReference type="SUPFAM" id="SSF158446">
    <property type="entry name" value="IVS-encoded protein-like"/>
    <property type="match status" value="1"/>
</dbReference>
<evidence type="ECO:0000313" key="3">
    <source>
        <dbReference type="Proteomes" id="UP000178873"/>
    </source>
</evidence>
<dbReference type="Pfam" id="PF22296">
    <property type="entry name" value="bAvd"/>
    <property type="match status" value="1"/>
</dbReference>
<name>A0A1G2M4F9_9BACT</name>
<dbReference type="EMBL" id="MHRF01000001">
    <property type="protein sequence ID" value="OHA18785.1"/>
    <property type="molecule type" value="Genomic_DNA"/>
</dbReference>
<dbReference type="AlphaFoldDB" id="A0A1G2M4F9"/>
<feature type="domain" description="bAvd-like" evidence="1">
    <location>
        <begin position="8"/>
        <end position="107"/>
    </location>
</feature>